<protein>
    <submittedName>
        <fullName evidence="1">Uncharacterized protein</fullName>
    </submittedName>
</protein>
<gene>
    <name evidence="1" type="ORF">DSM104329_05333</name>
</gene>
<dbReference type="AlphaFoldDB" id="A0A9E6Y4K8"/>
<proteinExistence type="predicted"/>
<dbReference type="RefSeq" id="WP_259312914.1">
    <property type="nucleotide sequence ID" value="NZ_CP087164.1"/>
</dbReference>
<sequence>MIIVASIIGAVVFAALSSRYGAESRPFFDERPEPFPRRPNL</sequence>
<reference evidence="1" key="1">
    <citation type="journal article" date="2022" name="Int. J. Syst. Evol. Microbiol.">
        <title>Pseudomonas aegrilactucae sp. nov. and Pseudomonas morbosilactucae sp. nov., pathogens causing bacterial rot of lettuce in Japan.</title>
        <authorList>
            <person name="Sawada H."/>
            <person name="Fujikawa T."/>
            <person name="Satou M."/>
        </authorList>
    </citation>
    <scope>NUCLEOTIDE SEQUENCE</scope>
    <source>
        <strain evidence="1">0166_1</strain>
    </source>
</reference>
<name>A0A9E6Y4K8_9ACTN</name>
<organism evidence="1 2">
    <name type="scientific">Capillimicrobium parvum</name>
    <dbReference type="NCBI Taxonomy" id="2884022"/>
    <lineage>
        <taxon>Bacteria</taxon>
        <taxon>Bacillati</taxon>
        <taxon>Actinomycetota</taxon>
        <taxon>Thermoleophilia</taxon>
        <taxon>Solirubrobacterales</taxon>
        <taxon>Capillimicrobiaceae</taxon>
        <taxon>Capillimicrobium</taxon>
    </lineage>
</organism>
<dbReference type="KEGG" id="sbae:DSM104329_05333"/>
<evidence type="ECO:0000313" key="1">
    <source>
        <dbReference type="EMBL" id="UGS38902.1"/>
    </source>
</evidence>
<dbReference type="EMBL" id="CP087164">
    <property type="protein sequence ID" value="UGS38902.1"/>
    <property type="molecule type" value="Genomic_DNA"/>
</dbReference>
<dbReference type="Proteomes" id="UP001162834">
    <property type="component" value="Chromosome"/>
</dbReference>
<accession>A0A9E6Y4K8</accession>
<keyword evidence="2" id="KW-1185">Reference proteome</keyword>
<evidence type="ECO:0000313" key="2">
    <source>
        <dbReference type="Proteomes" id="UP001162834"/>
    </source>
</evidence>